<accession>A0A1L2CVP6</accession>
<proteinExistence type="predicted"/>
<name>A0A1L2CVP6_9CAUD</name>
<keyword evidence="2" id="KW-1185">Reference proteome</keyword>
<dbReference type="EMBL" id="KU574722">
    <property type="protein sequence ID" value="AMM44094.1"/>
    <property type="molecule type" value="Genomic_DNA"/>
</dbReference>
<reference evidence="2" key="1">
    <citation type="submission" date="2016-01" db="EMBL/GenBank/DDBJ databases">
        <title>Isolation and Characterization of Enterobacteria phage CBB.</title>
        <authorList>
            <person name="Buttimer C.T.H."/>
            <person name="Hendrix H."/>
            <person name="Alexandre H."/>
            <person name="O'Mahony J."/>
            <person name="Lavigne R."/>
            <person name="Coffey A."/>
        </authorList>
    </citation>
    <scope>NUCLEOTIDE SEQUENCE [LARGE SCALE GENOMIC DNA]</scope>
</reference>
<gene>
    <name evidence="1" type="ORF">CBB_531</name>
</gene>
<evidence type="ECO:0000313" key="1">
    <source>
        <dbReference type="EMBL" id="AMM44094.1"/>
    </source>
</evidence>
<evidence type="ECO:0000313" key="2">
    <source>
        <dbReference type="Proteomes" id="UP000223891"/>
    </source>
</evidence>
<protein>
    <submittedName>
        <fullName evidence="1">Uncharacterized protein</fullName>
    </submittedName>
</protein>
<organism evidence="1 2">
    <name type="scientific">Pectobacterium phage vB_PcaM_CBB</name>
    <dbReference type="NCBI Taxonomy" id="2772511"/>
    <lineage>
        <taxon>Viruses</taxon>
        <taxon>Duplodnaviria</taxon>
        <taxon>Heunggongvirae</taxon>
        <taxon>Uroviricota</taxon>
        <taxon>Caudoviricetes</taxon>
        <taxon>Mimasvirus</taxon>
        <taxon>Mimasvirus CBB</taxon>
    </lineage>
</organism>
<dbReference type="Proteomes" id="UP000223891">
    <property type="component" value="Segment"/>
</dbReference>
<sequence length="62" mass="7212">MLSYDVVLKGLKDGEDVYETIELKIEAETEVEVDALIADAIYQVRLDNMYYKMKYVSKVKCE</sequence>